<sequence length="664" mass="73334">MVQGGLLNLPVKNLSYAYLFKGERIRYGLMAGILCFLGILIFWFKPAWFSHIEAGVWNIYQRYGVAHTNQSPPVTIVDIDDKSLFEIGDWPWSRQQIAQLVEVMFKDYHIAAAGLDIPFLSARDAEGDKALLALSNEYPLVFAQLFALEGQGSTITSGVLGGGKVDNIPVGLHIPQAIGYVANHDGLATAPCVGHIIRKKEDGEISQVPPLIAWDGKAYPMFSLEILRCWMESIGEPGEYNLRVNAIPSVNYQQVQILPVFGKELELLLDKDGFMRVPYSQNDLISISAADILKHRVDPALLQNLIVVVGSSAMGLVDQHSTPLSDNSIGAIVHLQLLESFLGDSPPMPIVKVEWATAAWAVASLLLLYFLLLRGSGVVTLLAATLMLTIAWLGLGYWLWISWQWWLPMLPLLGYALFVVLQVPVEWAVMQRSVRRLRSLFQGYLPATVLDSLLRQPKNSLLEPRRCTLTILFADIANFTRRAEDSASPEELARLTQQILGRLTEAVYAGNGTLDKYMGDAVMAFWNAPLPQENHADLAIQAGRDMIAGIAAFNREREGDGFEPVAIRIGIHTGEAIVGNLGTRFRHSYTAIGDAVNVAARLQEKAKDLQEPLVISETTAAMAKQWNLNAETTVYLRGRRQEVGVFTYSGITPKKDAPGQYGTL</sequence>
<name>A0A656HE51_THINJ</name>
<accession>A0A656HE51</accession>
<dbReference type="GO" id="GO:0006171">
    <property type="term" value="P:cAMP biosynthetic process"/>
    <property type="evidence" value="ECO:0007669"/>
    <property type="project" value="TreeGrafter"/>
</dbReference>
<dbReference type="PANTHER" id="PTHR43081">
    <property type="entry name" value="ADENYLATE CYCLASE, TERMINAL-DIFFERENTIATION SPECIFIC-RELATED"/>
    <property type="match status" value="1"/>
</dbReference>
<dbReference type="Pfam" id="PF05226">
    <property type="entry name" value="CHASE2"/>
    <property type="match status" value="1"/>
</dbReference>
<dbReference type="Pfam" id="PF00211">
    <property type="entry name" value="Guanylate_cyc"/>
    <property type="match status" value="1"/>
</dbReference>
<feature type="transmembrane region" description="Helical" evidence="1">
    <location>
        <begin position="355"/>
        <end position="372"/>
    </location>
</feature>
<dbReference type="InterPro" id="IPR029787">
    <property type="entry name" value="Nucleotide_cyclase"/>
</dbReference>
<dbReference type="GO" id="GO:0035556">
    <property type="term" value="P:intracellular signal transduction"/>
    <property type="evidence" value="ECO:0007669"/>
    <property type="project" value="InterPro"/>
</dbReference>
<dbReference type="CDD" id="cd07302">
    <property type="entry name" value="CHD"/>
    <property type="match status" value="1"/>
</dbReference>
<dbReference type="EMBL" id="JH651384">
    <property type="protein sequence ID" value="EIJ34264.1"/>
    <property type="molecule type" value="Genomic_DNA"/>
</dbReference>
<dbReference type="SMART" id="SM00044">
    <property type="entry name" value="CYCc"/>
    <property type="match status" value="1"/>
</dbReference>
<dbReference type="PROSITE" id="PS50125">
    <property type="entry name" value="GUANYLATE_CYCLASE_2"/>
    <property type="match status" value="1"/>
</dbReference>
<dbReference type="InterPro" id="IPR007890">
    <property type="entry name" value="CHASE2"/>
</dbReference>
<dbReference type="OrthoDB" id="9806704at2"/>
<keyword evidence="1" id="KW-0812">Transmembrane</keyword>
<dbReference type="AlphaFoldDB" id="A0A656HE51"/>
<evidence type="ECO:0000256" key="1">
    <source>
        <dbReference type="SAM" id="Phobius"/>
    </source>
</evidence>
<dbReference type="Proteomes" id="UP000005317">
    <property type="component" value="Unassembled WGS sequence"/>
</dbReference>
<dbReference type="GO" id="GO:0004016">
    <property type="term" value="F:adenylate cyclase activity"/>
    <property type="evidence" value="ECO:0007669"/>
    <property type="project" value="UniProtKB-ARBA"/>
</dbReference>
<evidence type="ECO:0000313" key="3">
    <source>
        <dbReference type="EMBL" id="EIJ34264.1"/>
    </source>
</evidence>
<feature type="transmembrane region" description="Helical" evidence="1">
    <location>
        <begin position="379"/>
        <end position="400"/>
    </location>
</feature>
<feature type="domain" description="Guanylate cyclase" evidence="2">
    <location>
        <begin position="470"/>
        <end position="603"/>
    </location>
</feature>
<feature type="transmembrane region" description="Helical" evidence="1">
    <location>
        <begin position="25"/>
        <end position="44"/>
    </location>
</feature>
<dbReference type="Gene3D" id="3.30.70.1230">
    <property type="entry name" value="Nucleotide cyclase"/>
    <property type="match status" value="1"/>
</dbReference>
<dbReference type="PANTHER" id="PTHR43081:SF1">
    <property type="entry name" value="ADENYLATE CYCLASE, TERMINAL-DIFFERENTIATION SPECIFIC"/>
    <property type="match status" value="1"/>
</dbReference>
<keyword evidence="4" id="KW-1185">Reference proteome</keyword>
<dbReference type="InterPro" id="IPR001054">
    <property type="entry name" value="A/G_cyclase"/>
</dbReference>
<reference evidence="4" key="1">
    <citation type="journal article" date="2011" name="Stand. Genomic Sci.">
        <title>Genome sequence of the filamentous, gliding Thiothrix nivea neotype strain (JP2(T)).</title>
        <authorList>
            <person name="Lapidus A."/>
            <person name="Nolan M."/>
            <person name="Lucas S."/>
            <person name="Glavina Del Rio T."/>
            <person name="Tice H."/>
            <person name="Cheng J.F."/>
            <person name="Tapia R."/>
            <person name="Han C."/>
            <person name="Goodwin L."/>
            <person name="Pitluck S."/>
            <person name="Liolios K."/>
            <person name="Pagani I."/>
            <person name="Ivanova N."/>
            <person name="Huntemann M."/>
            <person name="Mavromatis K."/>
            <person name="Mikhailova N."/>
            <person name="Pati A."/>
            <person name="Chen A."/>
            <person name="Palaniappan K."/>
            <person name="Land M."/>
            <person name="Brambilla E.M."/>
            <person name="Rohde M."/>
            <person name="Abt B."/>
            <person name="Verbarg S."/>
            <person name="Goker M."/>
            <person name="Bristow J."/>
            <person name="Eisen J.A."/>
            <person name="Markowitz V."/>
            <person name="Hugenholtz P."/>
            <person name="Kyrpides N.C."/>
            <person name="Klenk H.P."/>
            <person name="Woyke T."/>
        </authorList>
    </citation>
    <scope>NUCLEOTIDE SEQUENCE [LARGE SCALE GENOMIC DNA]</scope>
    <source>
        <strain evidence="4">ATCC 35100 / DSM 5205 / JP2</strain>
    </source>
</reference>
<dbReference type="SMART" id="SM01080">
    <property type="entry name" value="CHASE2"/>
    <property type="match status" value="1"/>
</dbReference>
<organism evidence="3 4">
    <name type="scientific">Thiothrix nivea (strain ATCC 35100 / DSM 5205 / JP2)</name>
    <dbReference type="NCBI Taxonomy" id="870187"/>
    <lineage>
        <taxon>Bacteria</taxon>
        <taxon>Pseudomonadati</taxon>
        <taxon>Pseudomonadota</taxon>
        <taxon>Gammaproteobacteria</taxon>
        <taxon>Thiotrichales</taxon>
        <taxon>Thiotrichaceae</taxon>
        <taxon>Thiothrix</taxon>
    </lineage>
</organism>
<keyword evidence="1" id="KW-1133">Transmembrane helix</keyword>
<proteinExistence type="predicted"/>
<gene>
    <name evidence="3" type="ORF">Thini_1681</name>
</gene>
<protein>
    <submittedName>
        <fullName evidence="3">Adenylate/guanylate cyclase with Chase sensor</fullName>
    </submittedName>
</protein>
<feature type="transmembrane region" description="Helical" evidence="1">
    <location>
        <begin position="412"/>
        <end position="430"/>
    </location>
</feature>
<evidence type="ECO:0000313" key="4">
    <source>
        <dbReference type="Proteomes" id="UP000005317"/>
    </source>
</evidence>
<dbReference type="InterPro" id="IPR050697">
    <property type="entry name" value="Adenylyl/Guanylyl_Cyclase_3/4"/>
</dbReference>
<keyword evidence="1" id="KW-0472">Membrane</keyword>
<evidence type="ECO:0000259" key="2">
    <source>
        <dbReference type="PROSITE" id="PS50125"/>
    </source>
</evidence>
<dbReference type="SUPFAM" id="SSF55073">
    <property type="entry name" value="Nucleotide cyclase"/>
    <property type="match status" value="1"/>
</dbReference>